<name>W6K2C7_9MICO</name>
<dbReference type="InterPro" id="IPR011044">
    <property type="entry name" value="Quino_amine_DH_bsu"/>
</dbReference>
<dbReference type="InterPro" id="IPR015943">
    <property type="entry name" value="WD40/YVTN_repeat-like_dom_sf"/>
</dbReference>
<keyword evidence="1" id="KW-0732">Signal</keyword>
<evidence type="ECO:0000313" key="3">
    <source>
        <dbReference type="Proteomes" id="UP000035763"/>
    </source>
</evidence>
<sequence length="383" mass="40207">MRTVPTIFITLALGATTTVAPGVATAAVAPVADSAAMGMGNVYALTNDPMDNAVVAYKRDSMGMLMMSGTYLTGGKGASLHGAVVDRTASQGALAADRRHGKLYAVNPGSNTLTVFSMTNGMLKRTQTVSTHGTFPVSVAVSPDGMRVFVLNARRGGSIQGYQLVDGRLVAKMSWNRKLMLDTMSGTDMEFVSTPGQVGFSPDGRNVIVTTKASSHSILVWPMTKDGAFRTEPTVNTIAGAVPFAFDFDMHGRLNVANAGTGTVGTYGIRSSGMLMRYGQTPTKGEAVCWLAVHDDLIVSSNTGSNTVTSLRSRAAAPVRLGVMKTGAAPVDSTFSRDGMYFYVQTGGTNMIETYRVSATGVLKKMDADKLPGPIGSEGIVAW</sequence>
<dbReference type="PANTHER" id="PTHR47197:SF3">
    <property type="entry name" value="DIHYDRO-HEME D1 DEHYDROGENASE"/>
    <property type="match status" value="1"/>
</dbReference>
<dbReference type="AlphaFoldDB" id="W6K2C7"/>
<keyword evidence="3" id="KW-1185">Reference proteome</keyword>
<comment type="caution">
    <text evidence="2">The sequence shown here is derived from an EMBL/GenBank/DDBJ whole genome shotgun (WGS) entry which is preliminary data.</text>
</comment>
<dbReference type="EMBL" id="CAJA01000483">
    <property type="protein sequence ID" value="CCH75225.1"/>
    <property type="molecule type" value="Genomic_DNA"/>
</dbReference>
<dbReference type="Pfam" id="PF10282">
    <property type="entry name" value="Lactonase"/>
    <property type="match status" value="1"/>
</dbReference>
<feature type="signal peptide" evidence="1">
    <location>
        <begin position="1"/>
        <end position="26"/>
    </location>
</feature>
<feature type="chain" id="PRO_5004877432" evidence="1">
    <location>
        <begin position="27"/>
        <end position="383"/>
    </location>
</feature>
<evidence type="ECO:0000256" key="1">
    <source>
        <dbReference type="SAM" id="SignalP"/>
    </source>
</evidence>
<gene>
    <name evidence="2" type="ORF">BN11_580003</name>
</gene>
<evidence type="ECO:0000313" key="2">
    <source>
        <dbReference type="EMBL" id="CCH75225.1"/>
    </source>
</evidence>
<dbReference type="SUPFAM" id="SSF50969">
    <property type="entry name" value="YVTN repeat-like/Quinoprotein amine dehydrogenase"/>
    <property type="match status" value="1"/>
</dbReference>
<proteinExistence type="predicted"/>
<dbReference type="RefSeq" id="WP_048695529.1">
    <property type="nucleotide sequence ID" value="NZ_HG764815.1"/>
</dbReference>
<accession>W6K2C7</accession>
<organism evidence="2 3">
    <name type="scientific">Nostocoides australiense Ben110</name>
    <dbReference type="NCBI Taxonomy" id="1193182"/>
    <lineage>
        <taxon>Bacteria</taxon>
        <taxon>Bacillati</taxon>
        <taxon>Actinomycetota</taxon>
        <taxon>Actinomycetes</taxon>
        <taxon>Micrococcales</taxon>
        <taxon>Intrasporangiaceae</taxon>
        <taxon>Nostocoides</taxon>
    </lineage>
</organism>
<reference evidence="2 3" key="1">
    <citation type="journal article" date="2013" name="ISME J.">
        <title>A metabolic model for members of the genus Tetrasphaera involved in enhanced biological phosphorus removal.</title>
        <authorList>
            <person name="Kristiansen R."/>
            <person name="Nguyen H.T.T."/>
            <person name="Saunders A.M."/>
            <person name="Nielsen J.L."/>
            <person name="Wimmer R."/>
            <person name="Le V.Q."/>
            <person name="McIlroy S.J."/>
            <person name="Petrovski S."/>
            <person name="Seviour R.J."/>
            <person name="Calteau A."/>
            <person name="Nielsen K.L."/>
            <person name="Nielsen P.H."/>
        </authorList>
    </citation>
    <scope>NUCLEOTIDE SEQUENCE [LARGE SCALE GENOMIC DNA]</scope>
    <source>
        <strain evidence="2 3">Ben110</strain>
    </source>
</reference>
<dbReference type="InterPro" id="IPR051200">
    <property type="entry name" value="Host-pathogen_enzymatic-act"/>
</dbReference>
<dbReference type="InterPro" id="IPR019405">
    <property type="entry name" value="Lactonase_7-beta_prop"/>
</dbReference>
<dbReference type="Proteomes" id="UP000035763">
    <property type="component" value="Unassembled WGS sequence"/>
</dbReference>
<protein>
    <submittedName>
        <fullName evidence="2">Uncharacterized protein</fullName>
    </submittedName>
</protein>
<dbReference type="PANTHER" id="PTHR47197">
    <property type="entry name" value="PROTEIN NIRF"/>
    <property type="match status" value="1"/>
</dbReference>
<dbReference type="OrthoDB" id="9790815at2"/>
<dbReference type="STRING" id="1193182.BN11_580003"/>
<dbReference type="Gene3D" id="2.130.10.10">
    <property type="entry name" value="YVTN repeat-like/Quinoprotein amine dehydrogenase"/>
    <property type="match status" value="2"/>
</dbReference>